<dbReference type="PANTHER" id="PTHR43209:SF1">
    <property type="entry name" value="TRNA SULFURTRANSFERASE"/>
    <property type="match status" value="1"/>
</dbReference>
<keyword evidence="5 18" id="KW-0547">Nucleotide-binding</keyword>
<protein>
    <recommendedName>
        <fullName evidence="14 18">Probable tRNA sulfurtransferase</fullName>
        <ecNumber evidence="13 18">2.8.1.4</ecNumber>
    </recommendedName>
    <alternativeName>
        <fullName evidence="15 18">Sulfur carrier protein ThiS sulfurtransferase</fullName>
    </alternativeName>
    <alternativeName>
        <fullName evidence="16 18">Thiamine biosynthesis protein ThiI</fullName>
    </alternativeName>
    <alternativeName>
        <fullName evidence="17 18">tRNA 4-thiouridine synthase</fullName>
    </alternativeName>
</protein>
<dbReference type="PROSITE" id="PS51165">
    <property type="entry name" value="THUMP"/>
    <property type="match status" value="1"/>
</dbReference>
<dbReference type="GO" id="GO:0052837">
    <property type="term" value="P:thiazole biosynthetic process"/>
    <property type="evidence" value="ECO:0007669"/>
    <property type="project" value="TreeGrafter"/>
</dbReference>
<evidence type="ECO:0000256" key="14">
    <source>
        <dbReference type="ARBA" id="ARBA00071867"/>
    </source>
</evidence>
<proteinExistence type="inferred from homology"/>
<feature type="binding site" evidence="18">
    <location>
        <begin position="176"/>
        <end position="177"/>
    </location>
    <ligand>
        <name>ATP</name>
        <dbReference type="ChEBI" id="CHEBI:30616"/>
    </ligand>
</feature>
<accession>A0A1H9I7Q2</accession>
<dbReference type="Pfam" id="PF22025">
    <property type="entry name" value="ThiI_fer"/>
    <property type="match status" value="1"/>
</dbReference>
<dbReference type="HAMAP" id="MF_00021">
    <property type="entry name" value="ThiI"/>
    <property type="match status" value="1"/>
</dbReference>
<evidence type="ECO:0000256" key="18">
    <source>
        <dbReference type="HAMAP-Rule" id="MF_00021"/>
    </source>
</evidence>
<comment type="function">
    <text evidence="11 18">Catalyzes the ATP-dependent transfer of a sulfur to tRNA to produce 4-thiouridine in position 8 of tRNAs, which functions as a near-UV photosensor. Also catalyzes the transfer of sulfur to the sulfur carrier protein ThiS, forming ThiS-thiocarboxylate. This is a step in the synthesis of thiazole, in the thiamine biosynthesis pathway. The sulfur is donated as persulfide by IscS.</text>
</comment>
<dbReference type="InterPro" id="IPR020536">
    <property type="entry name" value="ThiI_AANH"/>
</dbReference>
<dbReference type="FunFam" id="3.40.50.620:FF:000053">
    <property type="entry name" value="Probable tRNA sulfurtransferase"/>
    <property type="match status" value="1"/>
</dbReference>
<dbReference type="Pfam" id="PF02568">
    <property type="entry name" value="ThiI"/>
    <property type="match status" value="1"/>
</dbReference>
<comment type="catalytic activity">
    <reaction evidence="9 18">
        <text>[ThiI sulfur-carrier protein]-S-sulfanyl-L-cysteine + a uridine in tRNA + 2 reduced [2Fe-2S]-[ferredoxin] + ATP + H(+) = [ThiI sulfur-carrier protein]-L-cysteine + a 4-thiouridine in tRNA + 2 oxidized [2Fe-2S]-[ferredoxin] + AMP + diphosphate</text>
        <dbReference type="Rhea" id="RHEA:24176"/>
        <dbReference type="Rhea" id="RHEA-COMP:10000"/>
        <dbReference type="Rhea" id="RHEA-COMP:10001"/>
        <dbReference type="Rhea" id="RHEA-COMP:13337"/>
        <dbReference type="Rhea" id="RHEA-COMP:13338"/>
        <dbReference type="Rhea" id="RHEA-COMP:13339"/>
        <dbReference type="Rhea" id="RHEA-COMP:13340"/>
        <dbReference type="ChEBI" id="CHEBI:15378"/>
        <dbReference type="ChEBI" id="CHEBI:29950"/>
        <dbReference type="ChEBI" id="CHEBI:30616"/>
        <dbReference type="ChEBI" id="CHEBI:33019"/>
        <dbReference type="ChEBI" id="CHEBI:33737"/>
        <dbReference type="ChEBI" id="CHEBI:33738"/>
        <dbReference type="ChEBI" id="CHEBI:61963"/>
        <dbReference type="ChEBI" id="CHEBI:65315"/>
        <dbReference type="ChEBI" id="CHEBI:136798"/>
        <dbReference type="ChEBI" id="CHEBI:456215"/>
        <dbReference type="EC" id="2.8.1.4"/>
    </reaction>
</comment>
<dbReference type="InterPro" id="IPR004114">
    <property type="entry name" value="THUMP_dom"/>
</dbReference>
<comment type="subcellular location">
    <subcellularLocation>
        <location evidence="1 18">Cytoplasm</location>
    </subcellularLocation>
</comment>
<evidence type="ECO:0000256" key="7">
    <source>
        <dbReference type="ARBA" id="ARBA00022884"/>
    </source>
</evidence>
<sequence length="391" mass="43989">MTYLAKIGELTLKGSNIQEFENLLKHNAAKYLEGTGAKIALRAGRLYIDCEEAAAEKVEFTLNHLIGITGWAKAEVCEKTIEDISRAVFEIAKKEAERGCKTFKIDARRADKSFPMNSYEICCEAAGDVEAIMKVDVHHPDTIIYVEVRERCFVYTDSNTGCRGLPVGCSGKGLLLLSGGLDSPVAGYRMLRRGMKIECCYFHSYPYTSEEAKQKVVTLAQKLAYYGITTYLNVIPFTDVQMKIKEKAPEAWSTLMLRVCMMKLANRLAHRCNAKCIITGESVGQVASQTIENMTVTEHFAELPLLRPLCGMDKEEIIKDSYFIDTYETSILPYEDCCVLFSPRHPVLRGTAEQAEEIYNSLEVDELIEKSYKEREIIKLTVNGEPVKKTD</sequence>
<evidence type="ECO:0000256" key="3">
    <source>
        <dbReference type="ARBA" id="ARBA00022555"/>
    </source>
</evidence>
<reference evidence="20 21" key="1">
    <citation type="submission" date="2016-10" db="EMBL/GenBank/DDBJ databases">
        <authorList>
            <person name="de Groot N.N."/>
        </authorList>
    </citation>
    <scope>NUCLEOTIDE SEQUENCE [LARGE SCALE GENOMIC DNA]</scope>
    <source>
        <strain evidence="20 21">B25</strain>
    </source>
</reference>
<evidence type="ECO:0000256" key="2">
    <source>
        <dbReference type="ARBA" id="ARBA00022490"/>
    </source>
</evidence>
<keyword evidence="21" id="KW-1185">Reference proteome</keyword>
<evidence type="ECO:0000256" key="5">
    <source>
        <dbReference type="ARBA" id="ARBA00022741"/>
    </source>
</evidence>
<dbReference type="Proteomes" id="UP000182360">
    <property type="component" value="Unassembled WGS sequence"/>
</dbReference>
<dbReference type="SUPFAM" id="SSF143437">
    <property type="entry name" value="THUMP domain-like"/>
    <property type="match status" value="1"/>
</dbReference>
<dbReference type="NCBIfam" id="TIGR00342">
    <property type="entry name" value="tRNA uracil 4-sulfurtransferase ThiI"/>
    <property type="match status" value="1"/>
</dbReference>
<keyword evidence="4 18" id="KW-0808">Transferase</keyword>
<dbReference type="PANTHER" id="PTHR43209">
    <property type="entry name" value="TRNA SULFURTRANSFERASE"/>
    <property type="match status" value="1"/>
</dbReference>
<feature type="binding site" evidence="18">
    <location>
        <position position="280"/>
    </location>
    <ligand>
        <name>ATP</name>
        <dbReference type="ChEBI" id="CHEBI:30616"/>
    </ligand>
</feature>
<dbReference type="GO" id="GO:0140741">
    <property type="term" value="F:tRNA-uracil-4 sulfurtransferase activity"/>
    <property type="evidence" value="ECO:0007669"/>
    <property type="project" value="UniProtKB-EC"/>
</dbReference>
<evidence type="ECO:0000256" key="8">
    <source>
        <dbReference type="ARBA" id="ARBA00022977"/>
    </source>
</evidence>
<name>A0A1H9I7Q2_9SPIR</name>
<dbReference type="AlphaFoldDB" id="A0A1H9I7Q2"/>
<dbReference type="InterPro" id="IPR054173">
    <property type="entry name" value="ThiI_fer"/>
</dbReference>
<evidence type="ECO:0000256" key="16">
    <source>
        <dbReference type="ARBA" id="ARBA00077849"/>
    </source>
</evidence>
<evidence type="ECO:0000313" key="21">
    <source>
        <dbReference type="Proteomes" id="UP000182360"/>
    </source>
</evidence>
<dbReference type="InterPro" id="IPR050102">
    <property type="entry name" value="tRNA_sulfurtransferase_ThiI"/>
</dbReference>
<dbReference type="RefSeq" id="WP_074644743.1">
    <property type="nucleotide sequence ID" value="NZ_FOFU01000009.1"/>
</dbReference>
<dbReference type="STRING" id="163.SAMN04487775_102113"/>
<keyword evidence="2 18" id="KW-0963">Cytoplasm</keyword>
<evidence type="ECO:0000256" key="15">
    <source>
        <dbReference type="ARBA" id="ARBA00075337"/>
    </source>
</evidence>
<feature type="binding site" evidence="18">
    <location>
        <position position="258"/>
    </location>
    <ligand>
        <name>ATP</name>
        <dbReference type="ChEBI" id="CHEBI:30616"/>
    </ligand>
</feature>
<keyword evidence="7 18" id="KW-0694">RNA-binding</keyword>
<dbReference type="GO" id="GO:0005829">
    <property type="term" value="C:cytosol"/>
    <property type="evidence" value="ECO:0007669"/>
    <property type="project" value="TreeGrafter"/>
</dbReference>
<comment type="catalytic activity">
    <reaction evidence="10 18">
        <text>[ThiS sulfur-carrier protein]-C-terminal Gly-Gly-AMP + S-sulfanyl-L-cysteinyl-[cysteine desulfurase] + AH2 = [ThiS sulfur-carrier protein]-C-terminal-Gly-aminoethanethioate + L-cysteinyl-[cysteine desulfurase] + A + AMP + 2 H(+)</text>
        <dbReference type="Rhea" id="RHEA:43340"/>
        <dbReference type="Rhea" id="RHEA-COMP:12157"/>
        <dbReference type="Rhea" id="RHEA-COMP:12158"/>
        <dbReference type="Rhea" id="RHEA-COMP:12910"/>
        <dbReference type="Rhea" id="RHEA-COMP:19908"/>
        <dbReference type="ChEBI" id="CHEBI:13193"/>
        <dbReference type="ChEBI" id="CHEBI:15378"/>
        <dbReference type="ChEBI" id="CHEBI:17499"/>
        <dbReference type="ChEBI" id="CHEBI:29950"/>
        <dbReference type="ChEBI" id="CHEBI:61963"/>
        <dbReference type="ChEBI" id="CHEBI:90618"/>
        <dbReference type="ChEBI" id="CHEBI:232372"/>
        <dbReference type="ChEBI" id="CHEBI:456215"/>
    </reaction>
</comment>
<dbReference type="CDD" id="cd11716">
    <property type="entry name" value="THUMP_ThiI"/>
    <property type="match status" value="1"/>
</dbReference>
<evidence type="ECO:0000256" key="1">
    <source>
        <dbReference type="ARBA" id="ARBA00004496"/>
    </source>
</evidence>
<evidence type="ECO:0000256" key="13">
    <source>
        <dbReference type="ARBA" id="ARBA00066827"/>
    </source>
</evidence>
<keyword evidence="8 18" id="KW-0784">Thiamine biosynthesis</keyword>
<dbReference type="InterPro" id="IPR014729">
    <property type="entry name" value="Rossmann-like_a/b/a_fold"/>
</dbReference>
<dbReference type="CDD" id="cd01712">
    <property type="entry name" value="PPase_ThiI"/>
    <property type="match status" value="1"/>
</dbReference>
<dbReference type="Gene3D" id="3.30.2130.30">
    <property type="match status" value="1"/>
</dbReference>
<evidence type="ECO:0000256" key="11">
    <source>
        <dbReference type="ARBA" id="ARBA00058382"/>
    </source>
</evidence>
<dbReference type="GO" id="GO:0004810">
    <property type="term" value="F:CCA tRNA nucleotidyltransferase activity"/>
    <property type="evidence" value="ECO:0007669"/>
    <property type="project" value="InterPro"/>
</dbReference>
<dbReference type="InterPro" id="IPR049962">
    <property type="entry name" value="THUMP_ThiI"/>
</dbReference>
<evidence type="ECO:0000256" key="17">
    <source>
        <dbReference type="ARBA" id="ARBA00080570"/>
    </source>
</evidence>
<dbReference type="Pfam" id="PF02926">
    <property type="entry name" value="THUMP"/>
    <property type="match status" value="1"/>
</dbReference>
<dbReference type="EC" id="2.8.1.4" evidence="13 18"/>
<dbReference type="GO" id="GO:0005524">
    <property type="term" value="F:ATP binding"/>
    <property type="evidence" value="ECO:0007669"/>
    <property type="project" value="UniProtKB-UniRule"/>
</dbReference>
<evidence type="ECO:0000256" key="6">
    <source>
        <dbReference type="ARBA" id="ARBA00022840"/>
    </source>
</evidence>
<dbReference type="GO" id="GO:0009229">
    <property type="term" value="P:thiamine diphosphate biosynthetic process"/>
    <property type="evidence" value="ECO:0007669"/>
    <property type="project" value="UniProtKB-UniRule"/>
</dbReference>
<gene>
    <name evidence="18" type="primary">thiI</name>
    <name evidence="20" type="ORF">SAMN04487977_1093</name>
</gene>
<feature type="domain" description="THUMP" evidence="19">
    <location>
        <begin position="56"/>
        <end position="158"/>
    </location>
</feature>
<dbReference type="InterPro" id="IPR049961">
    <property type="entry name" value="ThiI_N"/>
</dbReference>
<feature type="binding site" evidence="18">
    <location>
        <begin position="201"/>
        <end position="202"/>
    </location>
    <ligand>
        <name>ATP</name>
        <dbReference type="ChEBI" id="CHEBI:30616"/>
    </ligand>
</feature>
<evidence type="ECO:0000256" key="4">
    <source>
        <dbReference type="ARBA" id="ARBA00022679"/>
    </source>
</evidence>
<keyword evidence="3 18" id="KW-0820">tRNA-binding</keyword>
<comment type="similarity">
    <text evidence="12 18">Belongs to the ThiI family.</text>
</comment>
<evidence type="ECO:0000256" key="12">
    <source>
        <dbReference type="ARBA" id="ARBA00061472"/>
    </source>
</evidence>
<evidence type="ECO:0000313" key="20">
    <source>
        <dbReference type="EMBL" id="SEQ70603.1"/>
    </source>
</evidence>
<dbReference type="UniPathway" id="UPA00060"/>
<dbReference type="Gene3D" id="3.40.50.620">
    <property type="entry name" value="HUPs"/>
    <property type="match status" value="1"/>
</dbReference>
<dbReference type="OrthoDB" id="9773948at2"/>
<dbReference type="SUPFAM" id="SSF52402">
    <property type="entry name" value="Adenine nucleotide alpha hydrolases-like"/>
    <property type="match status" value="1"/>
</dbReference>
<evidence type="ECO:0000256" key="9">
    <source>
        <dbReference type="ARBA" id="ARBA00050570"/>
    </source>
</evidence>
<dbReference type="InterPro" id="IPR003720">
    <property type="entry name" value="tRNA_STrfase"/>
</dbReference>
<evidence type="ECO:0000259" key="19">
    <source>
        <dbReference type="PROSITE" id="PS51165"/>
    </source>
</evidence>
<evidence type="ECO:0000256" key="10">
    <source>
        <dbReference type="ARBA" id="ARBA00052330"/>
    </source>
</evidence>
<dbReference type="GO" id="GO:0002937">
    <property type="term" value="P:tRNA 4-thiouridine biosynthesis"/>
    <property type="evidence" value="ECO:0007669"/>
    <property type="project" value="TreeGrafter"/>
</dbReference>
<dbReference type="GO" id="GO:0009228">
    <property type="term" value="P:thiamine biosynthetic process"/>
    <property type="evidence" value="ECO:0007669"/>
    <property type="project" value="UniProtKB-KW"/>
</dbReference>
<dbReference type="EMBL" id="FOFU01000009">
    <property type="protein sequence ID" value="SEQ70603.1"/>
    <property type="molecule type" value="Genomic_DNA"/>
</dbReference>
<dbReference type="GO" id="GO:0000049">
    <property type="term" value="F:tRNA binding"/>
    <property type="evidence" value="ECO:0007669"/>
    <property type="project" value="UniProtKB-UniRule"/>
</dbReference>
<comment type="pathway">
    <text evidence="18">Cofactor biosynthesis; thiamine diphosphate biosynthesis.</text>
</comment>
<organism evidence="20 21">
    <name type="scientific">Treponema bryantii</name>
    <dbReference type="NCBI Taxonomy" id="163"/>
    <lineage>
        <taxon>Bacteria</taxon>
        <taxon>Pseudomonadati</taxon>
        <taxon>Spirochaetota</taxon>
        <taxon>Spirochaetia</taxon>
        <taxon>Spirochaetales</taxon>
        <taxon>Treponemataceae</taxon>
        <taxon>Treponema</taxon>
    </lineage>
</organism>
<keyword evidence="6 18" id="KW-0067">ATP-binding</keyword>
<feature type="binding site" evidence="18">
    <location>
        <position position="289"/>
    </location>
    <ligand>
        <name>ATP</name>
        <dbReference type="ChEBI" id="CHEBI:30616"/>
    </ligand>
</feature>
<dbReference type="SMART" id="SM00981">
    <property type="entry name" value="THUMP"/>
    <property type="match status" value="1"/>
</dbReference>